<organism evidence="5 6">
    <name type="scientific">Massilia niabensis</name>
    <dbReference type="NCBI Taxonomy" id="544910"/>
    <lineage>
        <taxon>Bacteria</taxon>
        <taxon>Pseudomonadati</taxon>
        <taxon>Pseudomonadota</taxon>
        <taxon>Betaproteobacteria</taxon>
        <taxon>Burkholderiales</taxon>
        <taxon>Oxalobacteraceae</taxon>
        <taxon>Telluria group</taxon>
        <taxon>Massilia</taxon>
    </lineage>
</organism>
<reference evidence="6" key="1">
    <citation type="journal article" date="2019" name="Int. J. Syst. Evol. Microbiol.">
        <title>The Global Catalogue of Microorganisms (GCM) 10K type strain sequencing project: providing services to taxonomists for standard genome sequencing and annotation.</title>
        <authorList>
            <consortium name="The Broad Institute Genomics Platform"/>
            <consortium name="The Broad Institute Genome Sequencing Center for Infectious Disease"/>
            <person name="Wu L."/>
            <person name="Ma J."/>
        </authorList>
    </citation>
    <scope>NUCLEOTIDE SEQUENCE [LARGE SCALE GENOMIC DNA]</scope>
    <source>
        <strain evidence="6">KACC 12649</strain>
    </source>
</reference>
<dbReference type="SUPFAM" id="SSF52518">
    <property type="entry name" value="Thiamin diphosphate-binding fold (THDP-binding)"/>
    <property type="match status" value="1"/>
</dbReference>
<dbReference type="InterPro" id="IPR009014">
    <property type="entry name" value="Transketo_C/PFOR_II"/>
</dbReference>
<dbReference type="InterPro" id="IPR033248">
    <property type="entry name" value="Transketolase_C"/>
</dbReference>
<dbReference type="SUPFAM" id="SSF52922">
    <property type="entry name" value="TK C-terminal domain-like"/>
    <property type="match status" value="1"/>
</dbReference>
<dbReference type="InterPro" id="IPR005475">
    <property type="entry name" value="Transketolase-like_Pyr-bd"/>
</dbReference>
<dbReference type="Gene3D" id="3.40.50.970">
    <property type="match status" value="1"/>
</dbReference>
<gene>
    <name evidence="5" type="ORF">ACFPN5_24650</name>
</gene>
<proteinExistence type="predicted"/>
<protein>
    <recommendedName>
        <fullName evidence="2">3-methyl-2-oxobutanoate dehydrogenase (2-methylpropanoyl-transferring)</fullName>
        <ecNumber evidence="2">1.2.4.4</ecNumber>
    </recommendedName>
</protein>
<accession>A0ABW0LAR1</accession>
<name>A0ABW0LAR1_9BURK</name>
<keyword evidence="3 5" id="KW-0560">Oxidoreductase</keyword>
<dbReference type="EMBL" id="JBHSMU010000019">
    <property type="protein sequence ID" value="MFC5463010.1"/>
    <property type="molecule type" value="Genomic_DNA"/>
</dbReference>
<keyword evidence="6" id="KW-1185">Reference proteome</keyword>
<dbReference type="Pfam" id="PF02780">
    <property type="entry name" value="Transketolase_C"/>
    <property type="match status" value="1"/>
</dbReference>
<feature type="domain" description="Transketolase-like pyrimidine-binding" evidence="4">
    <location>
        <begin position="23"/>
        <end position="198"/>
    </location>
</feature>
<dbReference type="PANTHER" id="PTHR42980">
    <property type="entry name" value="2-OXOISOVALERATE DEHYDROGENASE SUBUNIT BETA-RELATED"/>
    <property type="match status" value="1"/>
</dbReference>
<evidence type="ECO:0000256" key="1">
    <source>
        <dbReference type="ARBA" id="ARBA00001964"/>
    </source>
</evidence>
<evidence type="ECO:0000259" key="4">
    <source>
        <dbReference type="SMART" id="SM00861"/>
    </source>
</evidence>
<dbReference type="Proteomes" id="UP001596050">
    <property type="component" value="Unassembled WGS sequence"/>
</dbReference>
<dbReference type="EC" id="1.2.4.4" evidence="2"/>
<evidence type="ECO:0000313" key="6">
    <source>
        <dbReference type="Proteomes" id="UP001596050"/>
    </source>
</evidence>
<evidence type="ECO:0000313" key="5">
    <source>
        <dbReference type="EMBL" id="MFC5463010.1"/>
    </source>
</evidence>
<evidence type="ECO:0000256" key="3">
    <source>
        <dbReference type="ARBA" id="ARBA00023002"/>
    </source>
</evidence>
<dbReference type="CDD" id="cd07036">
    <property type="entry name" value="TPP_PYR_E1-PDHc-beta_like"/>
    <property type="match status" value="1"/>
</dbReference>
<comment type="caution">
    <text evidence="5">The sequence shown here is derived from an EMBL/GenBank/DDBJ whole genome shotgun (WGS) entry which is preliminary data.</text>
</comment>
<dbReference type="InterPro" id="IPR029061">
    <property type="entry name" value="THDP-binding"/>
</dbReference>
<dbReference type="PANTHER" id="PTHR42980:SF1">
    <property type="entry name" value="2-OXOISOVALERATE DEHYDROGENASE SUBUNIT BETA, MITOCHONDRIAL"/>
    <property type="match status" value="1"/>
</dbReference>
<dbReference type="Pfam" id="PF02779">
    <property type="entry name" value="Transket_pyr"/>
    <property type="match status" value="1"/>
</dbReference>
<dbReference type="Gene3D" id="3.40.50.920">
    <property type="match status" value="1"/>
</dbReference>
<dbReference type="SMART" id="SM00861">
    <property type="entry name" value="Transket_pyr"/>
    <property type="match status" value="1"/>
</dbReference>
<evidence type="ECO:0000256" key="2">
    <source>
        <dbReference type="ARBA" id="ARBA00012277"/>
    </source>
</evidence>
<comment type="cofactor">
    <cofactor evidence="1">
        <name>thiamine diphosphate</name>
        <dbReference type="ChEBI" id="CHEBI:58937"/>
    </cofactor>
</comment>
<sequence length="357" mass="39045">MARDSDSDKESVTTEKDQGTAQMTMIQALRSAMDVMLGRDDNVVIYGQDVGYFGGVFRATDGLQAKYGKPRVFDAPISEGGIVGTAVGMAAYGLRPVIEIQFADYFYPASDQIVSEAARLRYRSAGDFTAPLTIRMPCGGGIYGGQTHSQSPEALFTHVCGVRTVMPSNPYDAKGLLIASIENDDPVIFLEPKRLYNGPFDGHHDRPVVSWGKHPMGQVPEGYYTVPLDKAAIFRPGSDLTVLTYGTMVWVSEAAAMETGIDAEIIDLRTLWPLDLDTIVESVKKTGRCVVVHEATRTSGFGAELAALVQEHCFYQLEAPIERVTGWDTPYPHAQEWAYFPGPDRVGAAFKRAMEAK</sequence>
<dbReference type="GO" id="GO:0016491">
    <property type="term" value="F:oxidoreductase activity"/>
    <property type="evidence" value="ECO:0007669"/>
    <property type="project" value="UniProtKB-KW"/>
</dbReference>
<dbReference type="RefSeq" id="WP_379786493.1">
    <property type="nucleotide sequence ID" value="NZ_JBHSMU010000019.1"/>
</dbReference>